<evidence type="ECO:0000313" key="1">
    <source>
        <dbReference type="EMBL" id="KNC81402.1"/>
    </source>
</evidence>
<reference evidence="1 2" key="1">
    <citation type="submission" date="2011-02" db="EMBL/GenBank/DDBJ databases">
        <title>The Genome Sequence of Sphaeroforma arctica JP610.</title>
        <authorList>
            <consortium name="The Broad Institute Genome Sequencing Platform"/>
            <person name="Russ C."/>
            <person name="Cuomo C."/>
            <person name="Young S.K."/>
            <person name="Zeng Q."/>
            <person name="Gargeya S."/>
            <person name="Alvarado L."/>
            <person name="Berlin A."/>
            <person name="Chapman S.B."/>
            <person name="Chen Z."/>
            <person name="Freedman E."/>
            <person name="Gellesch M."/>
            <person name="Goldberg J."/>
            <person name="Griggs A."/>
            <person name="Gujja S."/>
            <person name="Heilman E."/>
            <person name="Heiman D."/>
            <person name="Howarth C."/>
            <person name="Mehta T."/>
            <person name="Neiman D."/>
            <person name="Pearson M."/>
            <person name="Roberts A."/>
            <person name="Saif S."/>
            <person name="Shea T."/>
            <person name="Shenoy N."/>
            <person name="Sisk P."/>
            <person name="Stolte C."/>
            <person name="Sykes S."/>
            <person name="White J."/>
            <person name="Yandava C."/>
            <person name="Burger G."/>
            <person name="Gray M.W."/>
            <person name="Holland P.W.H."/>
            <person name="King N."/>
            <person name="Lang F.B.F."/>
            <person name="Roger A.J."/>
            <person name="Ruiz-Trillo I."/>
            <person name="Haas B."/>
            <person name="Nusbaum C."/>
            <person name="Birren B."/>
        </authorList>
    </citation>
    <scope>NUCLEOTIDE SEQUENCE [LARGE SCALE GENOMIC DNA]</scope>
    <source>
        <strain evidence="1 2">JP610</strain>
    </source>
</reference>
<dbReference type="AlphaFoldDB" id="A0A0L0FX43"/>
<dbReference type="GeneID" id="25906770"/>
<name>A0A0L0FX43_9EUKA</name>
<accession>A0A0L0FX43</accession>
<evidence type="ECO:0000313" key="2">
    <source>
        <dbReference type="Proteomes" id="UP000054560"/>
    </source>
</evidence>
<sequence>MGSVTQALSSSKHGFDAVIHGNVVLLGVTELAGDTELDDDGVRDDESSVDVGVAVLDCAGCADLVGLADGGTTLILGSGFTHGVGWGVCDGWLDREGVLVGNALINASLVREVALVCDACGGASDREGALVRTAEVVNR</sequence>
<keyword evidence="2" id="KW-1185">Reference proteome</keyword>
<gene>
    <name evidence="1" type="ORF">SARC_06266</name>
</gene>
<dbReference type="RefSeq" id="XP_014155304.1">
    <property type="nucleotide sequence ID" value="XM_014299829.1"/>
</dbReference>
<dbReference type="Proteomes" id="UP000054560">
    <property type="component" value="Unassembled WGS sequence"/>
</dbReference>
<protein>
    <submittedName>
        <fullName evidence="1">Uncharacterized protein</fullName>
    </submittedName>
</protein>
<proteinExistence type="predicted"/>
<dbReference type="EMBL" id="KQ242036">
    <property type="protein sequence ID" value="KNC81402.1"/>
    <property type="molecule type" value="Genomic_DNA"/>
</dbReference>
<organism evidence="1 2">
    <name type="scientific">Sphaeroforma arctica JP610</name>
    <dbReference type="NCBI Taxonomy" id="667725"/>
    <lineage>
        <taxon>Eukaryota</taxon>
        <taxon>Ichthyosporea</taxon>
        <taxon>Ichthyophonida</taxon>
        <taxon>Sphaeroforma</taxon>
    </lineage>
</organism>